<protein>
    <submittedName>
        <fullName evidence="1">Uncharacterized protein</fullName>
    </submittedName>
</protein>
<organism evidence="1 2">
    <name type="scientific">Neogobius melanostomus</name>
    <name type="common">round goby</name>
    <dbReference type="NCBI Taxonomy" id="47308"/>
    <lineage>
        <taxon>Eukaryota</taxon>
        <taxon>Metazoa</taxon>
        <taxon>Chordata</taxon>
        <taxon>Craniata</taxon>
        <taxon>Vertebrata</taxon>
        <taxon>Euteleostomi</taxon>
        <taxon>Actinopterygii</taxon>
        <taxon>Neopterygii</taxon>
        <taxon>Teleostei</taxon>
        <taxon>Neoteleostei</taxon>
        <taxon>Acanthomorphata</taxon>
        <taxon>Gobiaria</taxon>
        <taxon>Gobiiformes</taxon>
        <taxon>Gobioidei</taxon>
        <taxon>Gobiidae</taxon>
        <taxon>Benthophilinae</taxon>
        <taxon>Neogobiini</taxon>
        <taxon>Neogobius</taxon>
    </lineage>
</organism>
<dbReference type="PANTHER" id="PTHR33443:SF30">
    <property type="entry name" value="SARCOSINE DEHYDROGENASE-2C PROTEIN"/>
    <property type="match status" value="1"/>
</dbReference>
<dbReference type="InterPro" id="IPR053234">
    <property type="entry name" value="RPM1_Interactor"/>
</dbReference>
<reference evidence="1" key="1">
    <citation type="submission" date="2025-08" db="UniProtKB">
        <authorList>
            <consortium name="Ensembl"/>
        </authorList>
    </citation>
    <scope>IDENTIFICATION</scope>
</reference>
<keyword evidence="2" id="KW-1185">Reference proteome</keyword>
<dbReference type="Proteomes" id="UP000694523">
    <property type="component" value="Unplaced"/>
</dbReference>
<sequence>RYVSSYRPALAPISDVSVANEVMFSALFIPALSERALPGSDEDLVVTFSRRADLLPHARYDCPIQPFMATECEISAPVHNNKLICEQCFCYICDKLASQCESWSSSGVCHCNSHKRSTFWNNLRNNTLLGGLQSFNLTLCEIDSHLRHAGNTRALQTVNTIKLAKPNVRMAPKFALTHASNCVE</sequence>
<dbReference type="AlphaFoldDB" id="A0A8C6TEN7"/>
<proteinExistence type="predicted"/>
<evidence type="ECO:0000313" key="2">
    <source>
        <dbReference type="Proteomes" id="UP000694523"/>
    </source>
</evidence>
<dbReference type="Ensembl" id="ENSNMLT00000022340.1">
    <property type="protein sequence ID" value="ENSNMLP00000019901.1"/>
    <property type="gene ID" value="ENSNMLG00000013016.1"/>
</dbReference>
<evidence type="ECO:0000313" key="1">
    <source>
        <dbReference type="Ensembl" id="ENSNMLP00000019901.1"/>
    </source>
</evidence>
<name>A0A8C6TEN7_9GOBI</name>
<dbReference type="PANTHER" id="PTHR33443">
    <property type="entry name" value="ZGC:112980"/>
    <property type="match status" value="1"/>
</dbReference>
<reference evidence="1" key="2">
    <citation type="submission" date="2025-09" db="UniProtKB">
        <authorList>
            <consortium name="Ensembl"/>
        </authorList>
    </citation>
    <scope>IDENTIFICATION</scope>
</reference>
<accession>A0A8C6TEN7</accession>